<protein>
    <recommendedName>
        <fullName evidence="3">DUF4007 family protein</fullName>
    </recommendedName>
</protein>
<keyword evidence="2" id="KW-1185">Reference proteome</keyword>
<evidence type="ECO:0000313" key="1">
    <source>
        <dbReference type="EMBL" id="MBL4935568.1"/>
    </source>
</evidence>
<reference evidence="1 2" key="1">
    <citation type="submission" date="2021-01" db="EMBL/GenBank/DDBJ databases">
        <title>Genome public.</title>
        <authorList>
            <person name="Liu C."/>
            <person name="Sun Q."/>
        </authorList>
    </citation>
    <scope>NUCLEOTIDE SEQUENCE [LARGE SCALE GENOMIC DNA]</scope>
    <source>
        <strain evidence="1 2">YIM B02515</strain>
    </source>
</reference>
<organism evidence="1 2">
    <name type="scientific">Clostridium rhizosphaerae</name>
    <dbReference type="NCBI Taxonomy" id="2803861"/>
    <lineage>
        <taxon>Bacteria</taxon>
        <taxon>Bacillati</taxon>
        <taxon>Bacillota</taxon>
        <taxon>Clostridia</taxon>
        <taxon>Eubacteriales</taxon>
        <taxon>Clostridiaceae</taxon>
        <taxon>Clostridium</taxon>
    </lineage>
</organism>
<sequence length="274" mass="31470">MINSHKSTSFHGSFQPQLVYLSKILELASQNYEGNMFDISRITGIPTGESTGKVVPHIKYMEYMGLIKSSTGGGKYKLALTKLGEVVYSEDKYLLEDITKQALHYYLTHQEIGAPQWSYLFREYPYEYDEKLDLNSVEEKGKIALGKPIEVGPLKGMYSIGDFSSLNLIEYSKGSELLIKRCYPKMEAYHLYAFTLIADWEKYFSNQQEITIDIITDELKWNRGFGFDYDTTLEVLDELCALGYVNINKQLMPITIIRNSESKDIINLIYSDLI</sequence>
<name>A0ABS1T890_9CLOT</name>
<proteinExistence type="predicted"/>
<evidence type="ECO:0008006" key="3">
    <source>
        <dbReference type="Google" id="ProtNLM"/>
    </source>
</evidence>
<dbReference type="Proteomes" id="UP000632377">
    <property type="component" value="Unassembled WGS sequence"/>
</dbReference>
<accession>A0ABS1T890</accession>
<dbReference type="EMBL" id="JAESWC010000002">
    <property type="protein sequence ID" value="MBL4935568.1"/>
    <property type="molecule type" value="Genomic_DNA"/>
</dbReference>
<evidence type="ECO:0000313" key="2">
    <source>
        <dbReference type="Proteomes" id="UP000632377"/>
    </source>
</evidence>
<dbReference type="RefSeq" id="WP_202748169.1">
    <property type="nucleotide sequence ID" value="NZ_JAESWC010000002.1"/>
</dbReference>
<gene>
    <name evidence="1" type="ORF">JK636_07320</name>
</gene>
<comment type="caution">
    <text evidence="1">The sequence shown here is derived from an EMBL/GenBank/DDBJ whole genome shotgun (WGS) entry which is preliminary data.</text>
</comment>